<dbReference type="EMBL" id="CP104067">
    <property type="protein sequence ID" value="WAH39991.1"/>
    <property type="molecule type" value="Genomic_DNA"/>
</dbReference>
<keyword evidence="8" id="KW-1185">Reference proteome</keyword>
<reference evidence="7" key="1">
    <citation type="submission" date="2022-08" db="EMBL/GenBank/DDBJ databases">
        <title>Alicyclobacillus fastidiosus DSM 17978, complete genome.</title>
        <authorList>
            <person name="Wang Q."/>
            <person name="Cai R."/>
            <person name="Wang Z."/>
        </authorList>
    </citation>
    <scope>NUCLEOTIDE SEQUENCE</scope>
    <source>
        <strain evidence="7">DSM 17978</strain>
    </source>
</reference>
<keyword evidence="3" id="KW-0813">Transport</keyword>
<dbReference type="SUPFAM" id="SSF53850">
    <property type="entry name" value="Periplasmic binding protein-like II"/>
    <property type="match status" value="1"/>
</dbReference>
<dbReference type="Proteomes" id="UP001164761">
    <property type="component" value="Chromosome"/>
</dbReference>
<evidence type="ECO:0000313" key="8">
    <source>
        <dbReference type="Proteomes" id="UP001164761"/>
    </source>
</evidence>
<dbReference type="InterPro" id="IPR001638">
    <property type="entry name" value="Solute-binding_3/MltF_N"/>
</dbReference>
<dbReference type="InterPro" id="IPR010067">
    <property type="entry name" value="ABC_SsuA_sub-bd"/>
</dbReference>
<comment type="subcellular location">
    <subcellularLocation>
        <location evidence="1">Periplasm</location>
    </subcellularLocation>
</comment>
<evidence type="ECO:0000256" key="3">
    <source>
        <dbReference type="ARBA" id="ARBA00022448"/>
    </source>
</evidence>
<dbReference type="RefSeq" id="WP_268003889.1">
    <property type="nucleotide sequence ID" value="NZ_BSUT01000001.1"/>
</dbReference>
<name>A0ABY6ZAU9_9BACL</name>
<proteinExistence type="inferred from homology"/>
<evidence type="ECO:0000259" key="6">
    <source>
        <dbReference type="SMART" id="SM00062"/>
    </source>
</evidence>
<dbReference type="PANTHER" id="PTHR30024:SF42">
    <property type="entry name" value="ALIPHATIC SULFONATES-BINDING PROTEIN-RELATED"/>
    <property type="match status" value="1"/>
</dbReference>
<evidence type="ECO:0000256" key="2">
    <source>
        <dbReference type="ARBA" id="ARBA00010742"/>
    </source>
</evidence>
<dbReference type="Pfam" id="PF09084">
    <property type="entry name" value="NMT1"/>
    <property type="match status" value="1"/>
</dbReference>
<comment type="similarity">
    <text evidence="2">Belongs to the bacterial solute-binding protein SsuA/TauA family.</text>
</comment>
<dbReference type="PROSITE" id="PS51257">
    <property type="entry name" value="PROKAR_LIPOPROTEIN"/>
    <property type="match status" value="1"/>
</dbReference>
<organism evidence="7 8">
    <name type="scientific">Alicyclobacillus fastidiosus</name>
    <dbReference type="NCBI Taxonomy" id="392011"/>
    <lineage>
        <taxon>Bacteria</taxon>
        <taxon>Bacillati</taxon>
        <taxon>Bacillota</taxon>
        <taxon>Bacilli</taxon>
        <taxon>Bacillales</taxon>
        <taxon>Alicyclobacillaceae</taxon>
        <taxon>Alicyclobacillus</taxon>
    </lineage>
</organism>
<evidence type="ECO:0000313" key="7">
    <source>
        <dbReference type="EMBL" id="WAH39991.1"/>
    </source>
</evidence>
<feature type="signal peptide" evidence="5">
    <location>
        <begin position="1"/>
        <end position="23"/>
    </location>
</feature>
<evidence type="ECO:0000256" key="5">
    <source>
        <dbReference type="SAM" id="SignalP"/>
    </source>
</evidence>
<evidence type="ECO:0000256" key="4">
    <source>
        <dbReference type="ARBA" id="ARBA00022729"/>
    </source>
</evidence>
<evidence type="ECO:0000256" key="1">
    <source>
        <dbReference type="ARBA" id="ARBA00004418"/>
    </source>
</evidence>
<keyword evidence="4 5" id="KW-0732">Signal</keyword>
<feature type="domain" description="Solute-binding protein family 3/N-terminal" evidence="6">
    <location>
        <begin position="54"/>
        <end position="272"/>
    </location>
</feature>
<dbReference type="Gene3D" id="3.40.190.10">
    <property type="entry name" value="Periplasmic binding protein-like II"/>
    <property type="match status" value="2"/>
</dbReference>
<gene>
    <name evidence="7" type="ORF">NZD89_16490</name>
</gene>
<dbReference type="InterPro" id="IPR015168">
    <property type="entry name" value="SsuA/THI5"/>
</dbReference>
<dbReference type="PANTHER" id="PTHR30024">
    <property type="entry name" value="ALIPHATIC SULFONATES-BINDING PROTEIN-RELATED"/>
    <property type="match status" value="1"/>
</dbReference>
<feature type="chain" id="PRO_5045504747" evidence="5">
    <location>
        <begin position="24"/>
        <end position="350"/>
    </location>
</feature>
<accession>A0ABY6ZAU9</accession>
<dbReference type="SMART" id="SM00062">
    <property type="entry name" value="PBPb"/>
    <property type="match status" value="1"/>
</dbReference>
<sequence length="350" mass="37273">MKLGIKSKILLAITPFIATISLAGCGTSSSATGAATTTSTTHAASGQSSDQGVVVNIGTQALTGPMYLAQKKGWFEQAFAKVGAKVNFVQFTSGPPFFPAIASNHIDFGQVGNAPVLVGQAANVNFEEIAVDGDGKRGDAILVPKGSPIKSLQDLKGKKVAVAQGSSAYNLLYQALAHAGLTASDIHIVQLQPNQAQPAFDSHAVDAWATWDPYITEEVAEHGAVELTNEQDLGTASPGFTIVRTKFAQEHPDLVVLFLKVYQQALDWQNEHLDSAVQLYAQSTHLSPQIVKQMILNSDEENAQVTNQVIQEQQVTADFLYSHGGLGAKVDVSKVVDNSYIEEALKEAEK</sequence>
<protein>
    <submittedName>
        <fullName evidence="7">Aliphatic sulfonate ABC transporter substrate-binding protein</fullName>
    </submittedName>
</protein>
<dbReference type="NCBIfam" id="TIGR01728">
    <property type="entry name" value="SsuA_fam"/>
    <property type="match status" value="1"/>
</dbReference>